<dbReference type="SUPFAM" id="SSF54285">
    <property type="entry name" value="MoaD/ThiS"/>
    <property type="match status" value="1"/>
</dbReference>
<comment type="caution">
    <text evidence="1">The sequence shown here is derived from an EMBL/GenBank/DDBJ whole genome shotgun (WGS) entry which is preliminary data.</text>
</comment>
<name>A0A2T1A774_9ACTN</name>
<dbReference type="InterPro" id="IPR012675">
    <property type="entry name" value="Beta-grasp_dom_sf"/>
</dbReference>
<dbReference type="InterPro" id="IPR016155">
    <property type="entry name" value="Mopterin_synth/thiamin_S_b"/>
</dbReference>
<dbReference type="CDD" id="cd17040">
    <property type="entry name" value="Ubl_MoaD_like"/>
    <property type="match status" value="1"/>
</dbReference>
<dbReference type="Gene3D" id="3.10.20.30">
    <property type="match status" value="1"/>
</dbReference>
<sequence>MTITVRFFAAASAAAGTEEAQYPASTLQEFIDTALDKYGEPMAKLMPSCSFLLNGVAMNDRAADLPAGSTLDVLPPFAGG</sequence>
<evidence type="ECO:0000313" key="2">
    <source>
        <dbReference type="Proteomes" id="UP000237752"/>
    </source>
</evidence>
<reference evidence="1 2" key="1">
    <citation type="submission" date="2018-03" db="EMBL/GenBank/DDBJ databases">
        <title>Genomic Encyclopedia of Archaeal and Bacterial Type Strains, Phase II (KMG-II): from individual species to whole genera.</title>
        <authorList>
            <person name="Goeker M."/>
        </authorList>
    </citation>
    <scope>NUCLEOTIDE SEQUENCE [LARGE SCALE GENOMIC DNA]</scope>
    <source>
        <strain evidence="1 2">DSM 100065</strain>
    </source>
</reference>
<dbReference type="InterPro" id="IPR003749">
    <property type="entry name" value="ThiS/MoaD-like"/>
</dbReference>
<dbReference type="EMBL" id="PVUE01000001">
    <property type="protein sequence ID" value="PRZ44404.1"/>
    <property type="molecule type" value="Genomic_DNA"/>
</dbReference>
<dbReference type="Pfam" id="PF02597">
    <property type="entry name" value="ThiS"/>
    <property type="match status" value="1"/>
</dbReference>
<dbReference type="Proteomes" id="UP000237752">
    <property type="component" value="Unassembled WGS sequence"/>
</dbReference>
<keyword evidence="2" id="KW-1185">Reference proteome</keyword>
<dbReference type="AlphaFoldDB" id="A0A2T1A774"/>
<organism evidence="1 2">
    <name type="scientific">Antricoccus suffuscus</name>
    <dbReference type="NCBI Taxonomy" id="1629062"/>
    <lineage>
        <taxon>Bacteria</taxon>
        <taxon>Bacillati</taxon>
        <taxon>Actinomycetota</taxon>
        <taxon>Actinomycetes</taxon>
        <taxon>Geodermatophilales</taxon>
        <taxon>Antricoccaceae</taxon>
        <taxon>Antricoccus</taxon>
    </lineage>
</organism>
<proteinExistence type="predicted"/>
<gene>
    <name evidence="1" type="ORF">CLV47_101530</name>
</gene>
<protein>
    <submittedName>
        <fullName evidence="1">Molybdopterin converting factor small subunit</fullName>
    </submittedName>
</protein>
<evidence type="ECO:0000313" key="1">
    <source>
        <dbReference type="EMBL" id="PRZ44404.1"/>
    </source>
</evidence>
<accession>A0A2T1A774</accession>
<dbReference type="RefSeq" id="WP_106347501.1">
    <property type="nucleotide sequence ID" value="NZ_PVUE01000001.1"/>
</dbReference>
<dbReference type="OrthoDB" id="4331766at2"/>